<organism evidence="1">
    <name type="scientific">Anguilla anguilla</name>
    <name type="common">European freshwater eel</name>
    <name type="synonym">Muraena anguilla</name>
    <dbReference type="NCBI Taxonomy" id="7936"/>
    <lineage>
        <taxon>Eukaryota</taxon>
        <taxon>Metazoa</taxon>
        <taxon>Chordata</taxon>
        <taxon>Craniata</taxon>
        <taxon>Vertebrata</taxon>
        <taxon>Euteleostomi</taxon>
        <taxon>Actinopterygii</taxon>
        <taxon>Neopterygii</taxon>
        <taxon>Teleostei</taxon>
        <taxon>Anguilliformes</taxon>
        <taxon>Anguillidae</taxon>
        <taxon>Anguilla</taxon>
    </lineage>
</organism>
<sequence length="39" mass="4660">MDVDHQPQIISLVFLYERSERILRWLSVLAHDSLNLPVR</sequence>
<accession>A0A0E9VTY4</accession>
<name>A0A0E9VTY4_ANGAN</name>
<proteinExistence type="predicted"/>
<protein>
    <submittedName>
        <fullName evidence="1">Uncharacterized protein</fullName>
    </submittedName>
</protein>
<reference evidence="1" key="1">
    <citation type="submission" date="2014-11" db="EMBL/GenBank/DDBJ databases">
        <authorList>
            <person name="Amaro Gonzalez C."/>
        </authorList>
    </citation>
    <scope>NUCLEOTIDE SEQUENCE</scope>
</reference>
<reference evidence="1" key="2">
    <citation type="journal article" date="2015" name="Fish Shellfish Immunol.">
        <title>Early steps in the European eel (Anguilla anguilla)-Vibrio vulnificus interaction in the gills: Role of the RtxA13 toxin.</title>
        <authorList>
            <person name="Callol A."/>
            <person name="Pajuelo D."/>
            <person name="Ebbesson L."/>
            <person name="Teles M."/>
            <person name="MacKenzie S."/>
            <person name="Amaro C."/>
        </authorList>
    </citation>
    <scope>NUCLEOTIDE SEQUENCE</scope>
</reference>
<dbReference type="EMBL" id="GBXM01027839">
    <property type="protein sequence ID" value="JAH80738.1"/>
    <property type="molecule type" value="Transcribed_RNA"/>
</dbReference>
<evidence type="ECO:0000313" key="1">
    <source>
        <dbReference type="EMBL" id="JAH80738.1"/>
    </source>
</evidence>
<dbReference type="AlphaFoldDB" id="A0A0E9VTY4"/>